<dbReference type="GO" id="GO:0005634">
    <property type="term" value="C:nucleus"/>
    <property type="evidence" value="ECO:0007669"/>
    <property type="project" value="TreeGrafter"/>
</dbReference>
<evidence type="ECO:0000259" key="6">
    <source>
        <dbReference type="Pfam" id="PF00069"/>
    </source>
</evidence>
<evidence type="ECO:0000256" key="2">
    <source>
        <dbReference type="ARBA" id="ARBA00022679"/>
    </source>
</evidence>
<evidence type="ECO:0000313" key="7">
    <source>
        <dbReference type="EMBL" id="KAK7081786.1"/>
    </source>
</evidence>
<organism evidence="7 8">
    <name type="scientific">Halocaridina rubra</name>
    <name type="common">Hawaiian red shrimp</name>
    <dbReference type="NCBI Taxonomy" id="373956"/>
    <lineage>
        <taxon>Eukaryota</taxon>
        <taxon>Metazoa</taxon>
        <taxon>Ecdysozoa</taxon>
        <taxon>Arthropoda</taxon>
        <taxon>Crustacea</taxon>
        <taxon>Multicrustacea</taxon>
        <taxon>Malacostraca</taxon>
        <taxon>Eumalacostraca</taxon>
        <taxon>Eucarida</taxon>
        <taxon>Decapoda</taxon>
        <taxon>Pleocyemata</taxon>
        <taxon>Caridea</taxon>
        <taxon>Atyoidea</taxon>
        <taxon>Atyidae</taxon>
        <taxon>Halocaridina</taxon>
    </lineage>
</organism>
<dbReference type="GO" id="GO:0043065">
    <property type="term" value="P:positive regulation of apoptotic process"/>
    <property type="evidence" value="ECO:0007669"/>
    <property type="project" value="TreeGrafter"/>
</dbReference>
<evidence type="ECO:0000313" key="8">
    <source>
        <dbReference type="Proteomes" id="UP001381693"/>
    </source>
</evidence>
<dbReference type="Gene3D" id="3.30.200.20">
    <property type="entry name" value="Phosphorylase Kinase, domain 1"/>
    <property type="match status" value="1"/>
</dbReference>
<dbReference type="GO" id="GO:0005524">
    <property type="term" value="F:ATP binding"/>
    <property type="evidence" value="ECO:0007669"/>
    <property type="project" value="UniProtKB-KW"/>
</dbReference>
<keyword evidence="3" id="KW-0547">Nucleotide-binding</keyword>
<evidence type="ECO:0000256" key="3">
    <source>
        <dbReference type="ARBA" id="ARBA00022741"/>
    </source>
</evidence>
<accession>A0AAN9A5V6</accession>
<comment type="caution">
    <text evidence="7">The sequence shown here is derived from an EMBL/GenBank/DDBJ whole genome shotgun (WGS) entry which is preliminary data.</text>
</comment>
<keyword evidence="8" id="KW-1185">Reference proteome</keyword>
<dbReference type="SUPFAM" id="SSF56112">
    <property type="entry name" value="Protein kinase-like (PK-like)"/>
    <property type="match status" value="1"/>
</dbReference>
<keyword evidence="2 7" id="KW-0808">Transferase</keyword>
<dbReference type="EC" id="2.7.11.1" evidence="7"/>
<evidence type="ECO:0000256" key="1">
    <source>
        <dbReference type="ARBA" id="ARBA00022527"/>
    </source>
</evidence>
<dbReference type="EMBL" id="JAXCGZ010004438">
    <property type="protein sequence ID" value="KAK7081786.1"/>
    <property type="molecule type" value="Genomic_DNA"/>
</dbReference>
<protein>
    <submittedName>
        <fullName evidence="7">Serine/threonine-protein kinase 17A</fullName>
        <ecNumber evidence="7">2.7.11.1</ecNumber>
    </submittedName>
</protein>
<sequence length="93" mass="10626">MYFPSKHQPSLHFIDSFSSVQMGGQFAIVYHCRHRITGEEFAAKFSSRWRLGADCTADIIHEVAVCAMLKPTHRTIQLHDVFSTDTELVLVME</sequence>
<gene>
    <name evidence="7" type="primary">STK17A_1</name>
    <name evidence="7" type="ORF">SK128_019709</name>
</gene>
<dbReference type="Proteomes" id="UP001381693">
    <property type="component" value="Unassembled WGS sequence"/>
</dbReference>
<evidence type="ECO:0000256" key="4">
    <source>
        <dbReference type="ARBA" id="ARBA00022777"/>
    </source>
</evidence>
<dbReference type="PANTHER" id="PTHR24342">
    <property type="entry name" value="SERINE/THREONINE-PROTEIN KINASE 17"/>
    <property type="match status" value="1"/>
</dbReference>
<evidence type="ECO:0000256" key="5">
    <source>
        <dbReference type="ARBA" id="ARBA00022840"/>
    </source>
</evidence>
<dbReference type="GO" id="GO:0004674">
    <property type="term" value="F:protein serine/threonine kinase activity"/>
    <property type="evidence" value="ECO:0007669"/>
    <property type="project" value="UniProtKB-KW"/>
</dbReference>
<keyword evidence="4 7" id="KW-0418">Kinase</keyword>
<proteinExistence type="predicted"/>
<dbReference type="AlphaFoldDB" id="A0AAN9A5V6"/>
<dbReference type="InterPro" id="IPR011009">
    <property type="entry name" value="Kinase-like_dom_sf"/>
</dbReference>
<dbReference type="Pfam" id="PF00069">
    <property type="entry name" value="Pkinase"/>
    <property type="match status" value="1"/>
</dbReference>
<reference evidence="7 8" key="1">
    <citation type="submission" date="2023-11" db="EMBL/GenBank/DDBJ databases">
        <title>Halocaridina rubra genome assembly.</title>
        <authorList>
            <person name="Smith C."/>
        </authorList>
    </citation>
    <scope>NUCLEOTIDE SEQUENCE [LARGE SCALE GENOMIC DNA]</scope>
    <source>
        <strain evidence="7">EP-1</strain>
        <tissue evidence="7">Whole</tissue>
    </source>
</reference>
<dbReference type="InterPro" id="IPR000719">
    <property type="entry name" value="Prot_kinase_dom"/>
</dbReference>
<dbReference type="GO" id="GO:0035556">
    <property type="term" value="P:intracellular signal transduction"/>
    <property type="evidence" value="ECO:0007669"/>
    <property type="project" value="TreeGrafter"/>
</dbReference>
<feature type="domain" description="Protein kinase" evidence="6">
    <location>
        <begin position="24"/>
        <end position="93"/>
    </location>
</feature>
<keyword evidence="1" id="KW-0723">Serine/threonine-protein kinase</keyword>
<keyword evidence="5" id="KW-0067">ATP-binding</keyword>
<dbReference type="PANTHER" id="PTHR24342:SF12">
    <property type="entry name" value="DEATH-ASSOCIATED PROTEIN KINASE RELATED"/>
    <property type="match status" value="1"/>
</dbReference>
<name>A0AAN9A5V6_HALRR</name>